<dbReference type="Gene3D" id="6.10.280.50">
    <property type="match status" value="1"/>
</dbReference>
<dbReference type="InterPro" id="IPR038444">
    <property type="entry name" value="DUF465_sf"/>
</dbReference>
<accession>D8JT99</accession>
<organism evidence="2 3">
    <name type="scientific">Hyphomicrobium denitrificans (strain ATCC 51888 / DSM 1869 / NCIMB 11706 / TK 0415)</name>
    <dbReference type="NCBI Taxonomy" id="582899"/>
    <lineage>
        <taxon>Bacteria</taxon>
        <taxon>Pseudomonadati</taxon>
        <taxon>Pseudomonadota</taxon>
        <taxon>Alphaproteobacteria</taxon>
        <taxon>Hyphomicrobiales</taxon>
        <taxon>Hyphomicrobiaceae</taxon>
        <taxon>Hyphomicrobium</taxon>
    </lineage>
</organism>
<dbReference type="eggNOG" id="COG5481">
    <property type="taxonomic scope" value="Bacteria"/>
</dbReference>
<dbReference type="InterPro" id="IPR007420">
    <property type="entry name" value="DUF465"/>
</dbReference>
<dbReference type="EMBL" id="CP002083">
    <property type="protein sequence ID" value="ADJ24417.1"/>
    <property type="molecule type" value="Genomic_DNA"/>
</dbReference>
<sequence>MERRDERELREELVNLRAEHRKLDCEIVSLEDNPLADQLLVKRLKKKKLVLKDRITQIEDKLLPDIIA</sequence>
<dbReference type="RefSeq" id="WP_013216576.1">
    <property type="nucleotide sequence ID" value="NC_014313.1"/>
</dbReference>
<evidence type="ECO:0000313" key="3">
    <source>
        <dbReference type="Proteomes" id="UP000002033"/>
    </source>
</evidence>
<dbReference type="AlphaFoldDB" id="D8JT99"/>
<evidence type="ECO:0000256" key="1">
    <source>
        <dbReference type="SAM" id="Coils"/>
    </source>
</evidence>
<proteinExistence type="predicted"/>
<reference evidence="3" key="1">
    <citation type="journal article" date="2011" name="J. Bacteriol.">
        <title>Genome sequences of eight morphologically diverse alphaproteobacteria.</title>
        <authorList>
            <consortium name="US DOE Joint Genome Institute"/>
            <person name="Brown P.J."/>
            <person name="Kysela D.T."/>
            <person name="Buechlein A."/>
            <person name="Hemmerich C."/>
            <person name="Brun Y.V."/>
        </authorList>
    </citation>
    <scope>NUCLEOTIDE SEQUENCE [LARGE SCALE GENOMIC DNA]</scope>
    <source>
        <strain evidence="3">ATCC 51888 / DSM 1869 / NCIB 11706 / TK 0415</strain>
    </source>
</reference>
<dbReference type="Pfam" id="PF04325">
    <property type="entry name" value="DUF465"/>
    <property type="match status" value="1"/>
</dbReference>
<dbReference type="Proteomes" id="UP000002033">
    <property type="component" value="Chromosome"/>
</dbReference>
<evidence type="ECO:0008006" key="4">
    <source>
        <dbReference type="Google" id="ProtNLM"/>
    </source>
</evidence>
<dbReference type="HOGENOM" id="CLU_175516_1_0_5"/>
<keyword evidence="3" id="KW-1185">Reference proteome</keyword>
<evidence type="ECO:0000313" key="2">
    <source>
        <dbReference type="EMBL" id="ADJ24417.1"/>
    </source>
</evidence>
<gene>
    <name evidence="2" type="ordered locus">Hden_2621</name>
</gene>
<dbReference type="KEGG" id="hdn:Hden_2621"/>
<protein>
    <recommendedName>
        <fullName evidence="4">DUF465 domain-containing protein</fullName>
    </recommendedName>
</protein>
<feature type="coiled-coil region" evidence="1">
    <location>
        <begin position="6"/>
        <end position="61"/>
    </location>
</feature>
<keyword evidence="1" id="KW-0175">Coiled coil</keyword>
<dbReference type="STRING" id="582899.Hden_2621"/>
<name>D8JT99_HYPDA</name>